<reference evidence="1" key="1">
    <citation type="journal article" date="2015" name="Nature">
        <title>Complex archaea that bridge the gap between prokaryotes and eukaryotes.</title>
        <authorList>
            <person name="Spang A."/>
            <person name="Saw J.H."/>
            <person name="Jorgensen S.L."/>
            <person name="Zaremba-Niedzwiedzka K."/>
            <person name="Martijn J."/>
            <person name="Lind A.E."/>
            <person name="van Eijk R."/>
            <person name="Schleper C."/>
            <person name="Guy L."/>
            <person name="Ettema T.J."/>
        </authorList>
    </citation>
    <scope>NUCLEOTIDE SEQUENCE</scope>
</reference>
<dbReference type="PROSITE" id="PS50005">
    <property type="entry name" value="TPR"/>
    <property type="match status" value="1"/>
</dbReference>
<name>A0A0F9P0U0_9ZZZZ</name>
<evidence type="ECO:0008006" key="2">
    <source>
        <dbReference type="Google" id="ProtNLM"/>
    </source>
</evidence>
<proteinExistence type="predicted"/>
<dbReference type="SUPFAM" id="SSF48371">
    <property type="entry name" value="ARM repeat"/>
    <property type="match status" value="1"/>
</dbReference>
<sequence>MSQQPERSLEDVLLDIIFKKFPDIITDDNTHSIETIKDFLQNDENIDLFLDTIKTLYSEGDYPHYNLASIISIIAETLNKREEPLKGKLYNFTLSLLDSSKENLKILGFDLFSESRNLFRDRRKELYAKILPYWDSPNEKLKAEAIYSLESYIYVDFKYFSPHFDKLKKILLETENDLVIFSSTLILGLIYLYNHRSSNILSLNNGEVNQILAKYEFLNTIALKSFFLKGLHVLLLEYNKYESKWIDFRKGEKYFNEGRYSKAIQFYTKALKKDLDPKFYITQLISAAQITNTFDPIIEIYS</sequence>
<dbReference type="Gene3D" id="1.25.40.10">
    <property type="entry name" value="Tetratricopeptide repeat domain"/>
    <property type="match status" value="1"/>
</dbReference>
<organism evidence="1">
    <name type="scientific">marine sediment metagenome</name>
    <dbReference type="NCBI Taxonomy" id="412755"/>
    <lineage>
        <taxon>unclassified sequences</taxon>
        <taxon>metagenomes</taxon>
        <taxon>ecological metagenomes</taxon>
    </lineage>
</organism>
<comment type="caution">
    <text evidence="1">The sequence shown here is derived from an EMBL/GenBank/DDBJ whole genome shotgun (WGS) entry which is preliminary data.</text>
</comment>
<feature type="non-terminal residue" evidence="1">
    <location>
        <position position="302"/>
    </location>
</feature>
<dbReference type="AlphaFoldDB" id="A0A0F9P0U0"/>
<dbReference type="InterPro" id="IPR016024">
    <property type="entry name" value="ARM-type_fold"/>
</dbReference>
<protein>
    <recommendedName>
        <fullName evidence="2">Tetratricopeptide repeat protein</fullName>
    </recommendedName>
</protein>
<dbReference type="InterPro" id="IPR011990">
    <property type="entry name" value="TPR-like_helical_dom_sf"/>
</dbReference>
<accession>A0A0F9P0U0</accession>
<dbReference type="InterPro" id="IPR019734">
    <property type="entry name" value="TPR_rpt"/>
</dbReference>
<dbReference type="EMBL" id="LAZR01007149">
    <property type="protein sequence ID" value="KKM87137.1"/>
    <property type="molecule type" value="Genomic_DNA"/>
</dbReference>
<gene>
    <name evidence="1" type="ORF">LCGC14_1271940</name>
</gene>
<evidence type="ECO:0000313" key="1">
    <source>
        <dbReference type="EMBL" id="KKM87137.1"/>
    </source>
</evidence>